<dbReference type="PANTHER" id="PTHR34400:SF4">
    <property type="entry name" value="MEMBRANE PROTEIN"/>
    <property type="match status" value="1"/>
</dbReference>
<dbReference type="InterPro" id="IPR026820">
    <property type="entry name" value="VioB/RebD_dom"/>
</dbReference>
<protein>
    <recommendedName>
        <fullName evidence="1">Iminophenyl-pyruvate dimer synthase domain-containing protein</fullName>
    </recommendedName>
</protein>
<evidence type="ECO:0000259" key="1">
    <source>
        <dbReference type="Pfam" id="PF12902"/>
    </source>
</evidence>
<accession>A0A3N0EDW1</accession>
<dbReference type="RefSeq" id="WP_123200208.1">
    <property type="nucleotide sequence ID" value="NZ_RJMB01000004.1"/>
</dbReference>
<dbReference type="Proteomes" id="UP000269198">
    <property type="component" value="Unassembled WGS sequence"/>
</dbReference>
<organism evidence="2 3">
    <name type="scientific">Halostreptopolyspora alba</name>
    <dbReference type="NCBI Taxonomy" id="2487137"/>
    <lineage>
        <taxon>Bacteria</taxon>
        <taxon>Bacillati</taxon>
        <taxon>Actinomycetota</taxon>
        <taxon>Actinomycetes</taxon>
        <taxon>Streptosporangiales</taxon>
        <taxon>Nocardiopsidaceae</taxon>
        <taxon>Halostreptopolyspora</taxon>
    </lineage>
</organism>
<evidence type="ECO:0000313" key="2">
    <source>
        <dbReference type="EMBL" id="RNL86014.1"/>
    </source>
</evidence>
<feature type="domain" description="Iminophenyl-pyruvate dimer synthase" evidence="1">
    <location>
        <begin position="34"/>
        <end position="281"/>
    </location>
</feature>
<dbReference type="InterPro" id="IPR012347">
    <property type="entry name" value="Ferritin-like"/>
</dbReference>
<sequence length="436" mass="49593">MTTQDTRQDLGAVYTTPDALKGVTNKQELFSHLYDAARLEMQTIPMYLYAAYSIKTENVSQWAPGPGAFRLIRTVVTEEMLHLSLVRNLIISIGYGDRIRFCDPNFISTYPAKMLHRKPDLELHTAPLTPKLVRDMFMEFEKPTKKDAPPKTKDYETIGQFYKAVWNGFAELGGIVPDKAGKDFASKAAPDQVFKHDPEKEKELFKDNEPYKQYVETYWNEGGGGDPVLVKDIKSAFTAINMIVEQGEGAGEDKQHVPIHPEAPKEGYVEEPHYIKFKRIADKWEPIGDVHPVPTNPRVENFPEGPVQDLGLLCNAAYTYVLRILDEIYNAKWDDVEPGNTSRRYGLERKFIAAMQGLLFGVIKELVKTPITSGEYKGKNAAPTFQFYHFPEDEPMVTHMKELCNKVIPDYPELGGDNSVLWLLGKMPDLYPEHQR</sequence>
<gene>
    <name evidence="2" type="ORF">EFW17_05590</name>
</gene>
<dbReference type="OrthoDB" id="9800162at2"/>
<comment type="caution">
    <text evidence="2">The sequence shown here is derived from an EMBL/GenBank/DDBJ whole genome shotgun (WGS) entry which is preliminary data.</text>
</comment>
<dbReference type="Gene3D" id="1.20.1260.10">
    <property type="match status" value="1"/>
</dbReference>
<name>A0A3N0EDW1_9ACTN</name>
<dbReference type="EMBL" id="RJMB01000004">
    <property type="protein sequence ID" value="RNL86014.1"/>
    <property type="molecule type" value="Genomic_DNA"/>
</dbReference>
<reference evidence="2 3" key="1">
    <citation type="submission" date="2018-11" db="EMBL/GenBank/DDBJ databases">
        <title>The genome draft of YIM 96095.</title>
        <authorList>
            <person name="Tang S.-K."/>
            <person name="Chunyu W.-X."/>
            <person name="Feng Y.-Z."/>
        </authorList>
    </citation>
    <scope>NUCLEOTIDE SEQUENCE [LARGE SCALE GENOMIC DNA]</scope>
    <source>
        <strain evidence="2 3">YIM 96095</strain>
    </source>
</reference>
<proteinExistence type="predicted"/>
<dbReference type="AlphaFoldDB" id="A0A3N0EDW1"/>
<dbReference type="PANTHER" id="PTHR34400">
    <property type="match status" value="1"/>
</dbReference>
<dbReference type="Pfam" id="PF12902">
    <property type="entry name" value="Ferritin-like"/>
    <property type="match status" value="1"/>
</dbReference>
<keyword evidence="3" id="KW-1185">Reference proteome</keyword>
<evidence type="ECO:0000313" key="3">
    <source>
        <dbReference type="Proteomes" id="UP000269198"/>
    </source>
</evidence>